<evidence type="ECO:0000313" key="2">
    <source>
        <dbReference type="Proteomes" id="UP000306319"/>
    </source>
</evidence>
<sequence length="432" mass="49433">MIINHEIYYPLYTDKEHFVILVTGGRGSGKSFGIGDFIQRLSFELKRRGFSKSDADKIVHKILYTRYTMTSANISVIPEFLEKIELDGTTRYFHTTKTDIVNKMTGSRIMFRGIKTSSGNQTAKLKSIHGITTFVCDEAEEWTSDREFETIAFSIRQPGIQNRIIIIMNPTDSNHFIYQKYIKDTHKIVYYDGVPVQISTHPQVLHIHTTYLDNIKNLSEEFIKQAQEMKKRNPERYAHIFMGQWADVAEGAVFKKWGIVNEFPKNCKNVARGLDFGYSNDVSACVKCGILNNDLYIDEQFYKTGMLSSELIKALNEDDSFVFADSADPRLIDEIALGGVIIYPVAKPAGSIIAGIEKMKSFDNIYVTRRSLNVQEELRNYVWDKDKDGNFINVPIDAFNHSIDATRYYILGRILGKIIKPKKVKKSDLGIY</sequence>
<evidence type="ECO:0000313" key="1">
    <source>
        <dbReference type="EMBL" id="TGY80967.1"/>
    </source>
</evidence>
<dbReference type="Proteomes" id="UP000306319">
    <property type="component" value="Unassembled WGS sequence"/>
</dbReference>
<name>A0AC61RJX8_9BACT</name>
<keyword evidence="2" id="KW-1185">Reference proteome</keyword>
<accession>A0AC61RJX8</accession>
<reference evidence="1" key="1">
    <citation type="submission" date="2019-04" db="EMBL/GenBank/DDBJ databases">
        <title>Microbes associate with the intestines of laboratory mice.</title>
        <authorList>
            <person name="Navarre W."/>
            <person name="Wong E."/>
            <person name="Huang K."/>
            <person name="Tropini C."/>
            <person name="Ng K."/>
            <person name="Yu B."/>
        </authorList>
    </citation>
    <scope>NUCLEOTIDE SEQUENCE</scope>
    <source>
        <strain evidence="1">NM04_E33</strain>
    </source>
</reference>
<protein>
    <submittedName>
        <fullName evidence="1">PBSX family phage terminase large subunit</fullName>
    </submittedName>
</protein>
<gene>
    <name evidence="1" type="ORF">E5331_00880</name>
</gene>
<proteinExistence type="predicted"/>
<dbReference type="EMBL" id="SRYB01000001">
    <property type="protein sequence ID" value="TGY80967.1"/>
    <property type="molecule type" value="Genomic_DNA"/>
</dbReference>
<organism evidence="1 2">
    <name type="scientific">Lepagella muris</name>
    <dbReference type="NCBI Taxonomy" id="3032870"/>
    <lineage>
        <taxon>Bacteria</taxon>
        <taxon>Pseudomonadati</taxon>
        <taxon>Bacteroidota</taxon>
        <taxon>Bacteroidia</taxon>
        <taxon>Bacteroidales</taxon>
        <taxon>Muribaculaceae</taxon>
        <taxon>Lepagella</taxon>
    </lineage>
</organism>
<comment type="caution">
    <text evidence="1">The sequence shown here is derived from an EMBL/GenBank/DDBJ whole genome shotgun (WGS) entry which is preliminary data.</text>
</comment>